<dbReference type="SUPFAM" id="SSF55729">
    <property type="entry name" value="Acyl-CoA N-acyltransferases (Nat)"/>
    <property type="match status" value="1"/>
</dbReference>
<name>A0A1X2FJM0_MYCSZ</name>
<dbReference type="InterPro" id="IPR016181">
    <property type="entry name" value="Acyl_CoA_acyltransferase"/>
</dbReference>
<evidence type="ECO:0000313" key="1">
    <source>
        <dbReference type="EMBL" id="ORX18622.1"/>
    </source>
</evidence>
<dbReference type="OrthoDB" id="342444at2"/>
<dbReference type="Proteomes" id="UP000193317">
    <property type="component" value="Unassembled WGS sequence"/>
</dbReference>
<keyword evidence="2" id="KW-1185">Reference proteome</keyword>
<accession>A0A1X2FJM0</accession>
<dbReference type="EMBL" id="LQPW01000007">
    <property type="protein sequence ID" value="ORX18622.1"/>
    <property type="molecule type" value="Genomic_DNA"/>
</dbReference>
<dbReference type="Gene3D" id="3.40.630.30">
    <property type="match status" value="1"/>
</dbReference>
<comment type="caution">
    <text evidence="1">The sequence shown here is derived from an EMBL/GenBank/DDBJ whole genome shotgun (WGS) entry which is preliminary data.</text>
</comment>
<gene>
    <name evidence="1" type="ORF">AWC27_17390</name>
</gene>
<dbReference type="RefSeq" id="WP_085668900.1">
    <property type="nucleotide sequence ID" value="NZ_JACKRU010000669.1"/>
</dbReference>
<sequence length="275" mass="32072">MSAGKLQRPERLAELLYSTLEVPNWAPWQRWGSAKELQRPHEIFPEGQFVAWDLEGAPAAALWTNRINWHGDISSLESWDTVAGNDWTFEDTYEPDGNTIVLMAISVRTDQRGQKLPARLIALLRDYAKRSGRIQHIISDFRPSDFSDYKQTTAEYDFNNYVYHRRRDGLPWDRWLRSITRLGMEQLRVDYRAMVIPATTGQVDAYRAIHKPSQWYRVADTDAVRTLISQHQPEQDIQRVDEVWECGETGSWYLNTQTGRAVYVESNLWGRLPLE</sequence>
<dbReference type="AlphaFoldDB" id="A0A1X2FJM0"/>
<reference evidence="1 2" key="1">
    <citation type="submission" date="2016-01" db="EMBL/GenBank/DDBJ databases">
        <title>The new phylogeny of the genus Mycobacterium.</title>
        <authorList>
            <person name="Tarcisio F."/>
            <person name="Conor M."/>
            <person name="Antonella G."/>
            <person name="Elisabetta G."/>
            <person name="Giulia F.S."/>
            <person name="Sara T."/>
            <person name="Anna F."/>
            <person name="Clotilde B."/>
            <person name="Roberto B."/>
            <person name="Veronica D.S."/>
            <person name="Fabio R."/>
            <person name="Monica P."/>
            <person name="Olivier J."/>
            <person name="Enrico T."/>
            <person name="Nicola S."/>
        </authorList>
    </citation>
    <scope>NUCLEOTIDE SEQUENCE [LARGE SCALE GENOMIC DNA]</scope>
    <source>
        <strain evidence="1 2">DSM 44166</strain>
    </source>
</reference>
<protein>
    <submittedName>
        <fullName evidence="1">Uncharacterized protein</fullName>
    </submittedName>
</protein>
<evidence type="ECO:0000313" key="2">
    <source>
        <dbReference type="Proteomes" id="UP000193317"/>
    </source>
</evidence>
<organism evidence="1 2">
    <name type="scientific">Mycobacterium szulgai</name>
    <dbReference type="NCBI Taxonomy" id="1787"/>
    <lineage>
        <taxon>Bacteria</taxon>
        <taxon>Bacillati</taxon>
        <taxon>Actinomycetota</taxon>
        <taxon>Actinomycetes</taxon>
        <taxon>Mycobacteriales</taxon>
        <taxon>Mycobacteriaceae</taxon>
        <taxon>Mycobacterium</taxon>
    </lineage>
</organism>
<proteinExistence type="predicted"/>